<dbReference type="NCBIfam" id="TIGR02481">
    <property type="entry name" value="hemeryth_dom"/>
    <property type="match status" value="1"/>
</dbReference>
<evidence type="ECO:0000256" key="3">
    <source>
        <dbReference type="ARBA" id="ARBA00023004"/>
    </source>
</evidence>
<accession>A0A1D7XJ20</accession>
<dbReference type="EMBL" id="CP017253">
    <property type="protein sequence ID" value="AOR23333.1"/>
    <property type="molecule type" value="Genomic_DNA"/>
</dbReference>
<dbReference type="InterPro" id="IPR035938">
    <property type="entry name" value="Hemerythrin-like_sf"/>
</dbReference>
<dbReference type="RefSeq" id="WP_069679484.1">
    <property type="nucleotide sequence ID" value="NZ_CP017253.2"/>
</dbReference>
<dbReference type="InterPro" id="IPR016131">
    <property type="entry name" value="Haemerythrin_Fe_BS"/>
</dbReference>
<protein>
    <submittedName>
        <fullName evidence="5">Hemerythrin-binding protein</fullName>
    </submittedName>
</protein>
<reference evidence="6" key="1">
    <citation type="submission" date="2016-09" db="EMBL/GenBank/DDBJ databases">
        <title>Genomics of Clostridium taeniosporum, an organism which forms endospores with ribbon-like appendages.</title>
        <authorList>
            <person name="Walker J.R."/>
        </authorList>
    </citation>
    <scope>NUCLEOTIDE SEQUENCE [LARGE SCALE GENOMIC DNA]</scope>
    <source>
        <strain evidence="6">1/k</strain>
    </source>
</reference>
<dbReference type="InterPro" id="IPR012312">
    <property type="entry name" value="Hemerythrin-like"/>
</dbReference>
<dbReference type="PANTHER" id="PTHR37164">
    <property type="entry name" value="BACTERIOHEMERYTHRIN"/>
    <property type="match status" value="1"/>
</dbReference>
<dbReference type="PANTHER" id="PTHR37164:SF1">
    <property type="entry name" value="BACTERIOHEMERYTHRIN"/>
    <property type="match status" value="1"/>
</dbReference>
<keyword evidence="6" id="KW-1185">Reference proteome</keyword>
<dbReference type="KEGG" id="ctae:BGI42_06115"/>
<dbReference type="CDD" id="cd12107">
    <property type="entry name" value="Hemerythrin"/>
    <property type="match status" value="1"/>
</dbReference>
<evidence type="ECO:0000313" key="6">
    <source>
        <dbReference type="Proteomes" id="UP000094652"/>
    </source>
</evidence>
<dbReference type="AlphaFoldDB" id="A0A1D7XJ20"/>
<comment type="similarity">
    <text evidence="1">Belongs to the hemerythrin family.</text>
</comment>
<dbReference type="STRING" id="394958.BGI42_06115"/>
<gene>
    <name evidence="5" type="ORF">BGI42_06115</name>
</gene>
<dbReference type="InterPro" id="IPR012827">
    <property type="entry name" value="Hemerythrin_metal-bd"/>
</dbReference>
<evidence type="ECO:0000256" key="1">
    <source>
        <dbReference type="ARBA" id="ARBA00010587"/>
    </source>
</evidence>
<feature type="domain" description="Hemerythrin-like" evidence="4">
    <location>
        <begin position="11"/>
        <end position="127"/>
    </location>
</feature>
<organism evidence="5 6">
    <name type="scientific">Clostridium taeniosporum</name>
    <dbReference type="NCBI Taxonomy" id="394958"/>
    <lineage>
        <taxon>Bacteria</taxon>
        <taxon>Bacillati</taxon>
        <taxon>Bacillota</taxon>
        <taxon>Clostridia</taxon>
        <taxon>Eubacteriales</taxon>
        <taxon>Clostridiaceae</taxon>
        <taxon>Clostridium</taxon>
    </lineage>
</organism>
<dbReference type="Proteomes" id="UP000094652">
    <property type="component" value="Chromosome"/>
</dbReference>
<dbReference type="InterPro" id="IPR050669">
    <property type="entry name" value="Hemerythrin"/>
</dbReference>
<sequence length="131" mass="16134">MIKWDDSYNIGIKTIDEQHQYLFKLCRNLEMLLETPNVIYKVDDAIKIICEFRNYITYHFYFEEMYFSIAQYDNLTTHIAEHEQFKDKILDINISNFYKENYDELKTLINFLYSWIFDHITKKDIILKNFI</sequence>
<dbReference type="Gene3D" id="1.20.120.50">
    <property type="entry name" value="Hemerythrin-like"/>
    <property type="match status" value="1"/>
</dbReference>
<evidence type="ECO:0000313" key="5">
    <source>
        <dbReference type="EMBL" id="AOR23333.1"/>
    </source>
</evidence>
<dbReference type="GO" id="GO:0046872">
    <property type="term" value="F:metal ion binding"/>
    <property type="evidence" value="ECO:0007669"/>
    <property type="project" value="UniProtKB-KW"/>
</dbReference>
<dbReference type="Pfam" id="PF01814">
    <property type="entry name" value="Hemerythrin"/>
    <property type="match status" value="1"/>
</dbReference>
<evidence type="ECO:0000259" key="4">
    <source>
        <dbReference type="Pfam" id="PF01814"/>
    </source>
</evidence>
<name>A0A1D7XJ20_9CLOT</name>
<keyword evidence="3" id="KW-0408">Iron</keyword>
<proteinExistence type="inferred from homology"/>
<dbReference type="PROSITE" id="PS00550">
    <property type="entry name" value="HEMERYTHRINS"/>
    <property type="match status" value="1"/>
</dbReference>
<keyword evidence="2" id="KW-0479">Metal-binding</keyword>
<dbReference type="OrthoDB" id="9797092at2"/>
<evidence type="ECO:0000256" key="2">
    <source>
        <dbReference type="ARBA" id="ARBA00022723"/>
    </source>
</evidence>
<dbReference type="SUPFAM" id="SSF47188">
    <property type="entry name" value="Hemerythrin-like"/>
    <property type="match status" value="1"/>
</dbReference>